<organism evidence="2 3">
    <name type="scientific">Dichomitus squalens</name>
    <dbReference type="NCBI Taxonomy" id="114155"/>
    <lineage>
        <taxon>Eukaryota</taxon>
        <taxon>Fungi</taxon>
        <taxon>Dikarya</taxon>
        <taxon>Basidiomycota</taxon>
        <taxon>Agaricomycotina</taxon>
        <taxon>Agaricomycetes</taxon>
        <taxon>Polyporales</taxon>
        <taxon>Polyporaceae</taxon>
        <taxon>Dichomitus</taxon>
    </lineage>
</organism>
<accession>A0A4Q9NJK1</accession>
<sequence>MTRCDSAPESSSLSPDPLATGARLHNVPSSAARGASTASSLPQLPLSPARAAGGVDQTGASMSFTREPEGAPSTTVNKARRGQQRDLGRTALSQHRTRPLPRLPIPATLCARLFSPERSYVDTSLSPWPRSPRPNFTYIASWATTQGPNLVRQHFFIGSSSH</sequence>
<protein>
    <submittedName>
        <fullName evidence="2">Uncharacterized protein</fullName>
    </submittedName>
</protein>
<dbReference type="Proteomes" id="UP000292082">
    <property type="component" value="Unassembled WGS sequence"/>
</dbReference>
<dbReference type="AlphaFoldDB" id="A0A4Q9NJK1"/>
<reference evidence="2 3" key="1">
    <citation type="submission" date="2019-01" db="EMBL/GenBank/DDBJ databases">
        <title>Draft genome sequences of three monokaryotic isolates of the white-rot basidiomycete fungus Dichomitus squalens.</title>
        <authorList>
            <consortium name="DOE Joint Genome Institute"/>
            <person name="Lopez S.C."/>
            <person name="Andreopoulos B."/>
            <person name="Pangilinan J."/>
            <person name="Lipzen A."/>
            <person name="Riley R."/>
            <person name="Ahrendt S."/>
            <person name="Ng V."/>
            <person name="Barry K."/>
            <person name="Daum C."/>
            <person name="Grigoriev I.V."/>
            <person name="Hilden K.S."/>
            <person name="Makela M.R."/>
            <person name="de Vries R.P."/>
        </authorList>
    </citation>
    <scope>NUCLEOTIDE SEQUENCE [LARGE SCALE GENOMIC DNA]</scope>
    <source>
        <strain evidence="2 3">CBS 464.89</strain>
    </source>
</reference>
<proteinExistence type="predicted"/>
<dbReference type="EMBL" id="ML145254">
    <property type="protein sequence ID" value="TBU52362.1"/>
    <property type="molecule type" value="Genomic_DNA"/>
</dbReference>
<gene>
    <name evidence="2" type="ORF">BD310DRAFT_241262</name>
</gene>
<feature type="compositionally biased region" description="Low complexity" evidence="1">
    <location>
        <begin position="29"/>
        <end position="40"/>
    </location>
</feature>
<evidence type="ECO:0000313" key="3">
    <source>
        <dbReference type="Proteomes" id="UP000292082"/>
    </source>
</evidence>
<evidence type="ECO:0000313" key="2">
    <source>
        <dbReference type="EMBL" id="TBU52362.1"/>
    </source>
</evidence>
<evidence type="ECO:0000256" key="1">
    <source>
        <dbReference type="SAM" id="MobiDB-lite"/>
    </source>
</evidence>
<name>A0A4Q9NJK1_9APHY</name>
<feature type="region of interest" description="Disordered" evidence="1">
    <location>
        <begin position="1"/>
        <end position="102"/>
    </location>
</feature>
<keyword evidence="3" id="KW-1185">Reference proteome</keyword>